<gene>
    <name evidence="1" type="ORF">HMPREF0372_04266</name>
</gene>
<dbReference type="HOGENOM" id="CLU_3270412_0_0_9"/>
<name>G9YXJ8_FLAPL</name>
<dbReference type="EMBL" id="AGCK01000341">
    <property type="protein sequence ID" value="EHM37237.1"/>
    <property type="molecule type" value="Genomic_DNA"/>
</dbReference>
<dbReference type="AlphaFoldDB" id="G9YXJ8"/>
<sequence length="41" mass="4422">MPQCGRPAPICGGARRETRAGFCPKDKTLTQAEFISAEQAK</sequence>
<comment type="caution">
    <text evidence="1">The sequence shown here is derived from an EMBL/GenBank/DDBJ whole genome shotgun (WGS) entry which is preliminary data.</text>
</comment>
<reference evidence="1 2" key="1">
    <citation type="submission" date="2011-08" db="EMBL/GenBank/DDBJ databases">
        <authorList>
            <person name="Weinstock G."/>
            <person name="Sodergren E."/>
            <person name="Clifton S."/>
            <person name="Fulton L."/>
            <person name="Fulton B."/>
            <person name="Courtney L."/>
            <person name="Fronick C."/>
            <person name="Harrison M."/>
            <person name="Strong C."/>
            <person name="Farmer C."/>
            <person name="Delahaunty K."/>
            <person name="Markovic C."/>
            <person name="Hall O."/>
            <person name="Minx P."/>
            <person name="Tomlinson C."/>
            <person name="Mitreva M."/>
            <person name="Hou S."/>
            <person name="Chen J."/>
            <person name="Wollam A."/>
            <person name="Pepin K.H."/>
            <person name="Johnson M."/>
            <person name="Bhonagiri V."/>
            <person name="Zhang X."/>
            <person name="Suruliraj S."/>
            <person name="Warren W."/>
            <person name="Chinwalla A."/>
            <person name="Mardis E.R."/>
            <person name="Wilson R.K."/>
        </authorList>
    </citation>
    <scope>NUCLEOTIDE SEQUENCE [LARGE SCALE GENOMIC DNA]</scope>
    <source>
        <strain evidence="1 2">ATCC 29863</strain>
    </source>
</reference>
<accession>G9YXJ8</accession>
<evidence type="ECO:0000313" key="2">
    <source>
        <dbReference type="Proteomes" id="UP000004459"/>
    </source>
</evidence>
<dbReference type="Proteomes" id="UP000004459">
    <property type="component" value="Unassembled WGS sequence"/>
</dbReference>
<organism evidence="1 2">
    <name type="scientific">Flavonifractor plautii ATCC 29863</name>
    <dbReference type="NCBI Taxonomy" id="411475"/>
    <lineage>
        <taxon>Bacteria</taxon>
        <taxon>Bacillati</taxon>
        <taxon>Bacillota</taxon>
        <taxon>Clostridia</taxon>
        <taxon>Eubacteriales</taxon>
        <taxon>Oscillospiraceae</taxon>
        <taxon>Flavonifractor</taxon>
    </lineage>
</organism>
<evidence type="ECO:0000313" key="1">
    <source>
        <dbReference type="EMBL" id="EHM37237.1"/>
    </source>
</evidence>
<protein>
    <submittedName>
        <fullName evidence="1">Uncharacterized protein</fullName>
    </submittedName>
</protein>
<proteinExistence type="predicted"/>